<proteinExistence type="predicted"/>
<keyword evidence="3" id="KW-1185">Reference proteome</keyword>
<evidence type="ECO:0000313" key="3">
    <source>
        <dbReference type="Proteomes" id="UP001597083"/>
    </source>
</evidence>
<dbReference type="EMBL" id="JBHTIR010004045">
    <property type="protein sequence ID" value="MFD0856278.1"/>
    <property type="molecule type" value="Genomic_DNA"/>
</dbReference>
<gene>
    <name evidence="2" type="ORF">ACFQ07_28825</name>
</gene>
<sequence>MTDKLSFFRDQWNGPAFRPADDSYSALGAMLTGDVQNSEALCLDRLAWIEDVRSGRSSEQAWQGNSWDARATSGGLQLYDMYSDDWEGHYSLDEAHDVLIDYLGFLAPGIGADSGPVSQWESESKRPHPCRDHLQRRPR</sequence>
<accession>A0ABW3CRM3</accession>
<dbReference type="Proteomes" id="UP001597083">
    <property type="component" value="Unassembled WGS sequence"/>
</dbReference>
<feature type="compositionally biased region" description="Basic and acidic residues" evidence="1">
    <location>
        <begin position="122"/>
        <end position="139"/>
    </location>
</feature>
<evidence type="ECO:0000313" key="2">
    <source>
        <dbReference type="EMBL" id="MFD0856278.1"/>
    </source>
</evidence>
<evidence type="ECO:0000256" key="1">
    <source>
        <dbReference type="SAM" id="MobiDB-lite"/>
    </source>
</evidence>
<comment type="caution">
    <text evidence="2">The sequence shown here is derived from an EMBL/GenBank/DDBJ whole genome shotgun (WGS) entry which is preliminary data.</text>
</comment>
<organism evidence="2 3">
    <name type="scientific">Actinomadura adrarensis</name>
    <dbReference type="NCBI Taxonomy" id="1819600"/>
    <lineage>
        <taxon>Bacteria</taxon>
        <taxon>Bacillati</taxon>
        <taxon>Actinomycetota</taxon>
        <taxon>Actinomycetes</taxon>
        <taxon>Streptosporangiales</taxon>
        <taxon>Thermomonosporaceae</taxon>
        <taxon>Actinomadura</taxon>
    </lineage>
</organism>
<name>A0ABW3CRM3_9ACTN</name>
<protein>
    <submittedName>
        <fullName evidence="2">Uncharacterized protein</fullName>
    </submittedName>
</protein>
<feature type="region of interest" description="Disordered" evidence="1">
    <location>
        <begin position="116"/>
        <end position="139"/>
    </location>
</feature>
<reference evidence="3" key="1">
    <citation type="journal article" date="2019" name="Int. J. Syst. Evol. Microbiol.">
        <title>The Global Catalogue of Microorganisms (GCM) 10K type strain sequencing project: providing services to taxonomists for standard genome sequencing and annotation.</title>
        <authorList>
            <consortium name="The Broad Institute Genomics Platform"/>
            <consortium name="The Broad Institute Genome Sequencing Center for Infectious Disease"/>
            <person name="Wu L."/>
            <person name="Ma J."/>
        </authorList>
    </citation>
    <scope>NUCLEOTIDE SEQUENCE [LARGE SCALE GENOMIC DNA]</scope>
    <source>
        <strain evidence="3">JCM 31696</strain>
    </source>
</reference>